<name>A0A6A6UMC4_9PEZI</name>
<reference evidence="2" key="1">
    <citation type="journal article" date="2020" name="Stud. Mycol.">
        <title>101 Dothideomycetes genomes: a test case for predicting lifestyles and emergence of pathogens.</title>
        <authorList>
            <person name="Haridas S."/>
            <person name="Albert R."/>
            <person name="Binder M."/>
            <person name="Bloem J."/>
            <person name="Labutti K."/>
            <person name="Salamov A."/>
            <person name="Andreopoulos B."/>
            <person name="Baker S."/>
            <person name="Barry K."/>
            <person name="Bills G."/>
            <person name="Bluhm B."/>
            <person name="Cannon C."/>
            <person name="Castanera R."/>
            <person name="Culley D."/>
            <person name="Daum C."/>
            <person name="Ezra D."/>
            <person name="Gonzalez J."/>
            <person name="Henrissat B."/>
            <person name="Kuo A."/>
            <person name="Liang C."/>
            <person name="Lipzen A."/>
            <person name="Lutzoni F."/>
            <person name="Magnuson J."/>
            <person name="Mondo S."/>
            <person name="Nolan M."/>
            <person name="Ohm R."/>
            <person name="Pangilinan J."/>
            <person name="Park H.-J."/>
            <person name="Ramirez L."/>
            <person name="Alfaro M."/>
            <person name="Sun H."/>
            <person name="Tritt A."/>
            <person name="Yoshinaga Y."/>
            <person name="Zwiers L.-H."/>
            <person name="Turgeon B."/>
            <person name="Goodwin S."/>
            <person name="Spatafora J."/>
            <person name="Crous P."/>
            <person name="Grigoriev I."/>
        </authorList>
    </citation>
    <scope>NUCLEOTIDE SEQUENCE</scope>
    <source>
        <strain evidence="2">CBS 115976</strain>
    </source>
</reference>
<evidence type="ECO:0000313" key="3">
    <source>
        <dbReference type="Proteomes" id="UP000799302"/>
    </source>
</evidence>
<protein>
    <submittedName>
        <fullName evidence="2">Uncharacterized protein</fullName>
    </submittedName>
</protein>
<sequence length="878" mass="100766">MPPKGPNKELKIGGPHATNIGYLFEGLFQSIFCPEKGFIIHGYEGSKIDLVFSTIELSPHFGGKKHIDVHEAFQAGHNLINNQDSHQFRALGIDCKTYCISPAHSGPTLLPHQNPLFVLFQSITHPGCFGIIPAQVYRHFRSRKSPSYSILPEFWPFFIPSLDKGVEFFLELTRPAETDIVYPSGFTIKRRIVQPNWDYETTKQALMPQGNHEQSYKYIQKIFSAAKRAGIEARFSSYSPRPYDFTIGGITIEHKTLNQWLREWQSRPSAMHTVLIWEHDDKNIAASFRDPDNIPQYFTFKKDFDGPNQEPNYHRLFKWLYANVFKKAPPKIKHIDPVDDDVEAQEPELFVEESSAPDSVDLMKRQHVKALNNICCDYATGFVQDLPAENPDGNYSITFKEWTLPQRQDYLIRQTSPYDPWDAAEDKHLALWLVEYYNGRDTNEFTSWKYRLENNRFFILSFPANKYTSPEAFNVKDNCCLPSELVEPFNGTAKPWGTRSYSYSHLGIHAGTRNKNRPRTLSLETLVPTQVRTTLKTQWHHPLESIWKNLFRACANGTYLLERSQQLIQLDEEYDQDFNTLFQKSLKDHIEISTEAEPAQDKEDTKVDKGVQHSSPPLVPIGSSDNDASPTRISKDEAPSVDALTLAEKKPKGPPKNYLDKSHQPNDPDPVDKLKAPIRCAFKPDSPIPGVPGVYELRWYGVCAGLRRLPGIVDDQQVLEQYQDIAMICMKIDYKRDPTTGLKHPESFSLDSLLEETVQGLFSGVHNNDFVNMLIPRHFRFEKPRVSDNTDSVKTISSILKSHEKRETIEWTELLSACVLNIVSFGGQIRKNETQASQDQKKLVEKTMEFARILSDKERVEYGKVLAEYEKKWPETLK</sequence>
<gene>
    <name evidence="2" type="ORF">BT63DRAFT_138382</name>
</gene>
<dbReference type="EMBL" id="MU004231">
    <property type="protein sequence ID" value="KAF2672846.1"/>
    <property type="molecule type" value="Genomic_DNA"/>
</dbReference>
<feature type="region of interest" description="Disordered" evidence="1">
    <location>
        <begin position="594"/>
        <end position="670"/>
    </location>
</feature>
<dbReference type="Proteomes" id="UP000799302">
    <property type="component" value="Unassembled WGS sequence"/>
</dbReference>
<evidence type="ECO:0000313" key="2">
    <source>
        <dbReference type="EMBL" id="KAF2672846.1"/>
    </source>
</evidence>
<feature type="compositionally biased region" description="Basic and acidic residues" evidence="1">
    <location>
        <begin position="599"/>
        <end position="611"/>
    </location>
</feature>
<organism evidence="2 3">
    <name type="scientific">Microthyrium microscopicum</name>
    <dbReference type="NCBI Taxonomy" id="703497"/>
    <lineage>
        <taxon>Eukaryota</taxon>
        <taxon>Fungi</taxon>
        <taxon>Dikarya</taxon>
        <taxon>Ascomycota</taxon>
        <taxon>Pezizomycotina</taxon>
        <taxon>Dothideomycetes</taxon>
        <taxon>Dothideomycetes incertae sedis</taxon>
        <taxon>Microthyriales</taxon>
        <taxon>Microthyriaceae</taxon>
        <taxon>Microthyrium</taxon>
    </lineage>
</organism>
<proteinExistence type="predicted"/>
<accession>A0A6A6UMC4</accession>
<feature type="compositionally biased region" description="Polar residues" evidence="1">
    <location>
        <begin position="623"/>
        <end position="632"/>
    </location>
</feature>
<evidence type="ECO:0000256" key="1">
    <source>
        <dbReference type="SAM" id="MobiDB-lite"/>
    </source>
</evidence>
<keyword evidence="3" id="KW-1185">Reference proteome</keyword>
<feature type="compositionally biased region" description="Basic and acidic residues" evidence="1">
    <location>
        <begin position="658"/>
        <end position="670"/>
    </location>
</feature>
<dbReference type="AlphaFoldDB" id="A0A6A6UMC4"/>